<reference evidence="3 4" key="1">
    <citation type="journal article" date="2015" name="Genome Biol.">
        <title>Comparative genomics of Steinernema reveals deeply conserved gene regulatory networks.</title>
        <authorList>
            <person name="Dillman A.R."/>
            <person name="Macchietto M."/>
            <person name="Porter C.F."/>
            <person name="Rogers A."/>
            <person name="Williams B."/>
            <person name="Antoshechkin I."/>
            <person name="Lee M.M."/>
            <person name="Goodwin Z."/>
            <person name="Lu X."/>
            <person name="Lewis E.E."/>
            <person name="Goodrich-Blair H."/>
            <person name="Stock S.P."/>
            <person name="Adams B.J."/>
            <person name="Sternberg P.W."/>
            <person name="Mortazavi A."/>
        </authorList>
    </citation>
    <scope>NUCLEOTIDE SEQUENCE [LARGE SCALE GENOMIC DNA]</scope>
    <source>
        <strain evidence="3 4">ALL</strain>
    </source>
</reference>
<keyword evidence="4" id="KW-1185">Reference proteome</keyword>
<evidence type="ECO:0000256" key="2">
    <source>
        <dbReference type="SAM" id="SignalP"/>
    </source>
</evidence>
<feature type="region of interest" description="Disordered" evidence="1">
    <location>
        <begin position="23"/>
        <end position="65"/>
    </location>
</feature>
<dbReference type="AlphaFoldDB" id="A0A4U5MD11"/>
<accession>A0A4U5MD11</accession>
<evidence type="ECO:0000256" key="1">
    <source>
        <dbReference type="SAM" id="MobiDB-lite"/>
    </source>
</evidence>
<sequence>MRALLFFIIFLLIVFNVASTHNRSHHHSTETGESDWSPESHEWHRHSRRFGTTTSPKPSKKPRTGSALFTIFSKKF</sequence>
<proteinExistence type="predicted"/>
<evidence type="ECO:0000313" key="4">
    <source>
        <dbReference type="Proteomes" id="UP000298663"/>
    </source>
</evidence>
<name>A0A4U5MD11_STECR</name>
<gene>
    <name evidence="3" type="ORF">L596_023225</name>
</gene>
<comment type="caution">
    <text evidence="3">The sequence shown here is derived from an EMBL/GenBank/DDBJ whole genome shotgun (WGS) entry which is preliminary data.</text>
</comment>
<feature type="signal peptide" evidence="2">
    <location>
        <begin position="1"/>
        <end position="19"/>
    </location>
</feature>
<reference evidence="3 4" key="2">
    <citation type="journal article" date="2019" name="G3 (Bethesda)">
        <title>Hybrid Assembly of the Genome of the Entomopathogenic Nematode Steinernema carpocapsae Identifies the X-Chromosome.</title>
        <authorList>
            <person name="Serra L."/>
            <person name="Macchietto M."/>
            <person name="Macias-Munoz A."/>
            <person name="McGill C.J."/>
            <person name="Rodriguez I.M."/>
            <person name="Rodriguez B."/>
            <person name="Murad R."/>
            <person name="Mortazavi A."/>
        </authorList>
    </citation>
    <scope>NUCLEOTIDE SEQUENCE [LARGE SCALE GENOMIC DNA]</scope>
    <source>
        <strain evidence="3 4">ALL</strain>
    </source>
</reference>
<dbReference type="Proteomes" id="UP000298663">
    <property type="component" value="Unassembled WGS sequence"/>
</dbReference>
<dbReference type="EMBL" id="AZBU02000008">
    <property type="protein sequence ID" value="TKR67008.1"/>
    <property type="molecule type" value="Genomic_DNA"/>
</dbReference>
<protein>
    <submittedName>
        <fullName evidence="3">Uncharacterized protein</fullName>
    </submittedName>
</protein>
<keyword evidence="2" id="KW-0732">Signal</keyword>
<feature type="chain" id="PRO_5020908349" evidence="2">
    <location>
        <begin position="20"/>
        <end position="76"/>
    </location>
</feature>
<evidence type="ECO:0000313" key="3">
    <source>
        <dbReference type="EMBL" id="TKR67008.1"/>
    </source>
</evidence>
<organism evidence="3 4">
    <name type="scientific">Steinernema carpocapsae</name>
    <name type="common">Entomopathogenic nematode</name>
    <dbReference type="NCBI Taxonomy" id="34508"/>
    <lineage>
        <taxon>Eukaryota</taxon>
        <taxon>Metazoa</taxon>
        <taxon>Ecdysozoa</taxon>
        <taxon>Nematoda</taxon>
        <taxon>Chromadorea</taxon>
        <taxon>Rhabditida</taxon>
        <taxon>Tylenchina</taxon>
        <taxon>Panagrolaimomorpha</taxon>
        <taxon>Strongyloidoidea</taxon>
        <taxon>Steinernematidae</taxon>
        <taxon>Steinernema</taxon>
    </lineage>
</organism>